<evidence type="ECO:0000259" key="8">
    <source>
        <dbReference type="Pfam" id="PF20946"/>
    </source>
</evidence>
<dbReference type="Pfam" id="PF12341">
    <property type="entry name" value="Mcl1_mid"/>
    <property type="match status" value="1"/>
</dbReference>
<feature type="domain" description="WDHD1/CFT4 second beta-propeller" evidence="7">
    <location>
        <begin position="387"/>
        <end position="665"/>
    </location>
</feature>
<dbReference type="Pfam" id="PF20946">
    <property type="entry name" value="Ctf4_C"/>
    <property type="match status" value="1"/>
</dbReference>
<dbReference type="SMART" id="SM00320">
    <property type="entry name" value="WD40"/>
    <property type="match status" value="6"/>
</dbReference>
<evidence type="ECO:0000313" key="11">
    <source>
        <dbReference type="Proteomes" id="UP001329430"/>
    </source>
</evidence>
<dbReference type="Gene3D" id="2.130.10.10">
    <property type="entry name" value="YVTN repeat-like/Quinoprotein amine dehydrogenase"/>
    <property type="match status" value="1"/>
</dbReference>
<evidence type="ECO:0008006" key="12">
    <source>
        <dbReference type="Google" id="ProtNLM"/>
    </source>
</evidence>
<dbReference type="InterPro" id="IPR057646">
    <property type="entry name" value="WD40_WDHD1_1st"/>
</dbReference>
<evidence type="ECO:0000259" key="9">
    <source>
        <dbReference type="Pfam" id="PF24817"/>
    </source>
</evidence>
<feature type="repeat" description="WD" evidence="5">
    <location>
        <begin position="130"/>
        <end position="171"/>
    </location>
</feature>
<dbReference type="GO" id="GO:0043596">
    <property type="term" value="C:nuclear replication fork"/>
    <property type="evidence" value="ECO:0007669"/>
    <property type="project" value="TreeGrafter"/>
</dbReference>
<name>A0AAN7ZJJ1_9COLE</name>
<accession>A0AAN7ZJJ1</accession>
<dbReference type="GO" id="GO:0003682">
    <property type="term" value="F:chromatin binding"/>
    <property type="evidence" value="ECO:0007669"/>
    <property type="project" value="TreeGrafter"/>
</dbReference>
<dbReference type="InterPro" id="IPR048591">
    <property type="entry name" value="WDHD1/CFT4_hel"/>
</dbReference>
<reference evidence="10 11" key="1">
    <citation type="journal article" date="2024" name="Insects">
        <title>An Improved Chromosome-Level Genome Assembly of the Firefly Pyrocoelia pectoralis.</title>
        <authorList>
            <person name="Fu X."/>
            <person name="Meyer-Rochow V.B."/>
            <person name="Ballantyne L."/>
            <person name="Zhu X."/>
        </authorList>
    </citation>
    <scope>NUCLEOTIDE SEQUENCE [LARGE SCALE GENOMIC DNA]</scope>
    <source>
        <strain evidence="10">XCY_ONT2</strain>
    </source>
</reference>
<dbReference type="InterPro" id="IPR022100">
    <property type="entry name" value="WDHD1/CFT4_beta-prop_2nd"/>
</dbReference>
<protein>
    <recommendedName>
        <fullName evidence="12">WD repeat and HMG-box DNA-binding protein 1</fullName>
    </recommendedName>
</protein>
<feature type="domain" description="WDHD1/CFT4 helical bundle" evidence="8">
    <location>
        <begin position="687"/>
        <end position="753"/>
    </location>
</feature>
<evidence type="ECO:0000256" key="1">
    <source>
        <dbReference type="ARBA" id="ARBA00004123"/>
    </source>
</evidence>
<feature type="repeat" description="WD" evidence="5">
    <location>
        <begin position="7"/>
        <end position="38"/>
    </location>
</feature>
<dbReference type="Pfam" id="PF24817">
    <property type="entry name" value="WD40_WDHD1_1st"/>
    <property type="match status" value="1"/>
</dbReference>
<keyword evidence="2 5" id="KW-0853">WD repeat</keyword>
<feature type="repeat" description="WD" evidence="5">
    <location>
        <begin position="234"/>
        <end position="265"/>
    </location>
</feature>
<dbReference type="PANTHER" id="PTHR19932">
    <property type="entry name" value="WD REPEAT AND HMG-BOX DNA BINDING PROTEIN"/>
    <property type="match status" value="1"/>
</dbReference>
<organism evidence="10 11">
    <name type="scientific">Pyrocoelia pectoralis</name>
    <dbReference type="NCBI Taxonomy" id="417401"/>
    <lineage>
        <taxon>Eukaryota</taxon>
        <taxon>Metazoa</taxon>
        <taxon>Ecdysozoa</taxon>
        <taxon>Arthropoda</taxon>
        <taxon>Hexapoda</taxon>
        <taxon>Insecta</taxon>
        <taxon>Pterygota</taxon>
        <taxon>Neoptera</taxon>
        <taxon>Endopterygota</taxon>
        <taxon>Coleoptera</taxon>
        <taxon>Polyphaga</taxon>
        <taxon>Elateriformia</taxon>
        <taxon>Elateroidea</taxon>
        <taxon>Lampyridae</taxon>
        <taxon>Lampyrinae</taxon>
        <taxon>Pyrocoelia</taxon>
    </lineage>
</organism>
<evidence type="ECO:0000256" key="6">
    <source>
        <dbReference type="SAM" id="MobiDB-lite"/>
    </source>
</evidence>
<evidence type="ECO:0000256" key="3">
    <source>
        <dbReference type="ARBA" id="ARBA00022737"/>
    </source>
</evidence>
<dbReference type="Proteomes" id="UP001329430">
    <property type="component" value="Chromosome 4"/>
</dbReference>
<feature type="compositionally biased region" description="Basic and acidic residues" evidence="6">
    <location>
        <begin position="890"/>
        <end position="904"/>
    </location>
</feature>
<evidence type="ECO:0000256" key="4">
    <source>
        <dbReference type="ARBA" id="ARBA00023242"/>
    </source>
</evidence>
<evidence type="ECO:0000256" key="5">
    <source>
        <dbReference type="PROSITE-ProRule" id="PRU00221"/>
    </source>
</evidence>
<proteinExistence type="predicted"/>
<keyword evidence="11" id="KW-1185">Reference proteome</keyword>
<feature type="region of interest" description="Disordered" evidence="6">
    <location>
        <begin position="878"/>
        <end position="919"/>
    </location>
</feature>
<dbReference type="GO" id="GO:0006261">
    <property type="term" value="P:DNA-templated DNA replication"/>
    <property type="evidence" value="ECO:0007669"/>
    <property type="project" value="TreeGrafter"/>
</dbReference>
<dbReference type="GO" id="GO:0000278">
    <property type="term" value="P:mitotic cell cycle"/>
    <property type="evidence" value="ECO:0007669"/>
    <property type="project" value="TreeGrafter"/>
</dbReference>
<dbReference type="EMBL" id="JAVRBK010000004">
    <property type="protein sequence ID" value="KAK5644872.1"/>
    <property type="molecule type" value="Genomic_DNA"/>
</dbReference>
<comment type="subcellular location">
    <subcellularLocation>
        <location evidence="1">Nucleus</location>
    </subcellularLocation>
</comment>
<dbReference type="PROSITE" id="PS50082">
    <property type="entry name" value="WD_REPEATS_2"/>
    <property type="match status" value="3"/>
</dbReference>
<dbReference type="SUPFAM" id="SSF50978">
    <property type="entry name" value="WD40 repeat-like"/>
    <property type="match status" value="1"/>
</dbReference>
<gene>
    <name evidence="10" type="ORF">RI129_006172</name>
</gene>
<dbReference type="InterPro" id="IPR001680">
    <property type="entry name" value="WD40_rpt"/>
</dbReference>
<evidence type="ECO:0000259" key="7">
    <source>
        <dbReference type="Pfam" id="PF12341"/>
    </source>
</evidence>
<dbReference type="PROSITE" id="PS50294">
    <property type="entry name" value="WD_REPEATS_REGION"/>
    <property type="match status" value="1"/>
</dbReference>
<keyword evidence="3" id="KW-0677">Repeat</keyword>
<feature type="region of interest" description="Disordered" evidence="6">
    <location>
        <begin position="355"/>
        <end position="386"/>
    </location>
</feature>
<dbReference type="InterPro" id="IPR015943">
    <property type="entry name" value="WD40/YVTN_repeat-like_dom_sf"/>
</dbReference>
<evidence type="ECO:0000256" key="2">
    <source>
        <dbReference type="ARBA" id="ARBA00022574"/>
    </source>
</evidence>
<dbReference type="InterPro" id="IPR036322">
    <property type="entry name" value="WD40_repeat_dom_sf"/>
</dbReference>
<dbReference type="GO" id="GO:0006281">
    <property type="term" value="P:DNA repair"/>
    <property type="evidence" value="ECO:0007669"/>
    <property type="project" value="TreeGrafter"/>
</dbReference>
<dbReference type="PANTHER" id="PTHR19932:SF10">
    <property type="entry name" value="WD REPEAT AND HMG-BOX DNA-BINDING PROTEIN 1"/>
    <property type="match status" value="1"/>
</dbReference>
<dbReference type="AlphaFoldDB" id="A0AAN7ZJJ1"/>
<feature type="domain" description="WDHD1 first WD40" evidence="9">
    <location>
        <begin position="7"/>
        <end position="298"/>
    </location>
</feature>
<comment type="caution">
    <text evidence="10">The sequence shown here is derived from an EMBL/GenBank/DDBJ whole genome shotgun (WGS) entry which is preliminary data.</text>
</comment>
<evidence type="ECO:0000313" key="10">
    <source>
        <dbReference type="EMBL" id="KAK5644872.1"/>
    </source>
</evidence>
<keyword evidence="4" id="KW-0539">Nucleus</keyword>
<sequence length="919" mass="102324">MERKETRYAHSDGHTDVCYTEDGTRLITCGTDGDIRIWAGFDDDDPFQTCVGEWALSVRQKGDRLYIATDKNNVQITTYPDAERDGILIRFTAHVNHMDIGKNHDFIAVISEDMEVKVINLAKQSEILSFSGLSGPPLSVSLNPKARMLAVTSGDGMLRIWNVEDSSLLKEIDCVPKTNSFMNADCLSRIHFDPVLGRCLAYPNRSTVIIVDTTSWSEKLILMSPEVDSTYSIVQFSPCGELMAGATQDGSLVVWHITSQNVVGVTKHPKSISICSIAWNPKGNGEIAFCDVQGQLGIITNCLKPTMNVGAENSKVETVINEDFTNEVDFGDLQFEEDDDEDNENAVSLEKLKKEVMGGDSESEAEKASSRAPTPRPRTPEIPLQTAFMPTSTPEHLNPRYLCWNEIGVVKSYRNDINDDSAKSIEVEFHDSSLHNSMMIQNFHDYTMGSLSSIVFTIAKSNFVAVIPLSAGVKEWNINIAEEEEEEIICIACSDNLVCLGTSNNFIRVYSVYGTQKGIFAVPGPLVCITAHRSMLLSAYHSSSPRNGDQCISMMLTKLEGFAIESKDLKSTLRPETTLLWLGFSDCDTPALQDSSGLLYLYPESCNVWLPLCDTKKKCNNPSDGFFITALFESYQSVRGIRCRGSVYPGFTPRPTLSEIPLEPPFIEMNTEKSQLEANLFTWSLIKVADVEKKIKETALKTFALACRNNLDQRALELITMLSNPQLVTLATKYATKLNRRRLAEKLMEMASNLHDDGTTDASETQNSSESVYPVNKRLNLSTMMKRTQKANSIKASPSMSDGNIQHLESSSVNDISVANESLQNISNMDISIDLNTSQSKVANPFLKSLKKKTTTNHNPLSLADKFAGYAEEENLKQSDHKVSMLNANSEKRKQPEHETDKPKDKQRRLNNFIFTKRS</sequence>